<evidence type="ECO:0000256" key="2">
    <source>
        <dbReference type="SAM" id="Phobius"/>
    </source>
</evidence>
<evidence type="ECO:0000313" key="4">
    <source>
        <dbReference type="EMBL" id="QOR71461.1"/>
    </source>
</evidence>
<keyword evidence="2" id="KW-0812">Transmembrane</keyword>
<protein>
    <submittedName>
        <fullName evidence="4">LytR C-terminal domain-containing protein</fullName>
    </submittedName>
</protein>
<sequence length="215" mass="22418">MSNPDPSYPYDEDEFDTLGAERTPEGVHRARVPWWRQALPFLVVLVLAPLLAFVVVQAVSRDTGGDPEPTASVSSSETGGETEPTEEPAEGESETDADGAGDGDATDEPTDDETDPTDEPADLDFGTAVWVLNGAGVGGLAGENQGVLAAAGWTNVVADDYAYSQPATTTIYYRDAQIAAEAEAIGAELGITDLVEDAAAAPNGIYVVLRPDFVG</sequence>
<dbReference type="Gene3D" id="3.30.70.2390">
    <property type="match status" value="1"/>
</dbReference>
<feature type="compositionally biased region" description="Low complexity" evidence="1">
    <location>
        <begin position="70"/>
        <end position="82"/>
    </location>
</feature>
<accession>A0A7M1SVF6</accession>
<reference evidence="4 5" key="1">
    <citation type="submission" date="2020-10" db="EMBL/GenBank/DDBJ databases">
        <title>Haloactinobacterium sp. RN3S43, a bacterium isolated from saline soil.</title>
        <authorList>
            <person name="Sun J.-Q."/>
        </authorList>
    </citation>
    <scope>NUCLEOTIDE SEQUENCE [LARGE SCALE GENOMIC DNA]</scope>
    <source>
        <strain evidence="4 5">RN3S43</strain>
    </source>
</reference>
<proteinExistence type="predicted"/>
<gene>
    <name evidence="4" type="ORF">IM660_03970</name>
</gene>
<organism evidence="4 5">
    <name type="scientific">Ruania alkalisoli</name>
    <dbReference type="NCBI Taxonomy" id="2779775"/>
    <lineage>
        <taxon>Bacteria</taxon>
        <taxon>Bacillati</taxon>
        <taxon>Actinomycetota</taxon>
        <taxon>Actinomycetes</taxon>
        <taxon>Micrococcales</taxon>
        <taxon>Ruaniaceae</taxon>
        <taxon>Ruania</taxon>
    </lineage>
</organism>
<keyword evidence="2" id="KW-1133">Transmembrane helix</keyword>
<dbReference type="InterPro" id="IPR027381">
    <property type="entry name" value="LytR/CpsA/Psr_C"/>
</dbReference>
<name>A0A7M1SVF6_9MICO</name>
<dbReference type="AlphaFoldDB" id="A0A7M1SVF6"/>
<feature type="region of interest" description="Disordered" evidence="1">
    <location>
        <begin position="61"/>
        <end position="124"/>
    </location>
</feature>
<feature type="compositionally biased region" description="Acidic residues" evidence="1">
    <location>
        <begin position="83"/>
        <end position="122"/>
    </location>
</feature>
<evidence type="ECO:0000256" key="1">
    <source>
        <dbReference type="SAM" id="MobiDB-lite"/>
    </source>
</evidence>
<feature type="domain" description="LytR/CpsA/Psr regulator C-terminal" evidence="3">
    <location>
        <begin position="128"/>
        <end position="213"/>
    </location>
</feature>
<evidence type="ECO:0000259" key="3">
    <source>
        <dbReference type="Pfam" id="PF13399"/>
    </source>
</evidence>
<dbReference type="KEGG" id="halt:IM660_03970"/>
<dbReference type="Proteomes" id="UP000593758">
    <property type="component" value="Chromosome"/>
</dbReference>
<evidence type="ECO:0000313" key="5">
    <source>
        <dbReference type="Proteomes" id="UP000593758"/>
    </source>
</evidence>
<feature type="transmembrane region" description="Helical" evidence="2">
    <location>
        <begin position="38"/>
        <end position="59"/>
    </location>
</feature>
<dbReference type="EMBL" id="CP063169">
    <property type="protein sequence ID" value="QOR71461.1"/>
    <property type="molecule type" value="Genomic_DNA"/>
</dbReference>
<keyword evidence="5" id="KW-1185">Reference proteome</keyword>
<dbReference type="RefSeq" id="WP_193498121.1">
    <property type="nucleotide sequence ID" value="NZ_CP063169.1"/>
</dbReference>
<keyword evidence="2" id="KW-0472">Membrane</keyword>
<dbReference type="Pfam" id="PF13399">
    <property type="entry name" value="LytR_C"/>
    <property type="match status" value="1"/>
</dbReference>